<proteinExistence type="predicted"/>
<organism evidence="2 3">
    <name type="scientific">Amycolatopsis ultiminotia</name>
    <dbReference type="NCBI Taxonomy" id="543629"/>
    <lineage>
        <taxon>Bacteria</taxon>
        <taxon>Bacillati</taxon>
        <taxon>Actinomycetota</taxon>
        <taxon>Actinomycetes</taxon>
        <taxon>Pseudonocardiales</taxon>
        <taxon>Pseudonocardiaceae</taxon>
        <taxon>Amycolatopsis</taxon>
    </lineage>
</organism>
<reference evidence="3" key="1">
    <citation type="journal article" date="2019" name="Int. J. Syst. Evol. Microbiol.">
        <title>The Global Catalogue of Microorganisms (GCM) 10K type strain sequencing project: providing services to taxonomists for standard genome sequencing and annotation.</title>
        <authorList>
            <consortium name="The Broad Institute Genomics Platform"/>
            <consortium name="The Broad Institute Genome Sequencing Center for Infectious Disease"/>
            <person name="Wu L."/>
            <person name="Ma J."/>
        </authorList>
    </citation>
    <scope>NUCLEOTIDE SEQUENCE [LARGE SCALE GENOMIC DNA]</scope>
    <source>
        <strain evidence="3">JCM 16898</strain>
    </source>
</reference>
<gene>
    <name evidence="2" type="ORF">GCM10022222_47880</name>
</gene>
<feature type="compositionally biased region" description="Basic residues" evidence="1">
    <location>
        <begin position="1"/>
        <end position="10"/>
    </location>
</feature>
<feature type="region of interest" description="Disordered" evidence="1">
    <location>
        <begin position="65"/>
        <end position="101"/>
    </location>
</feature>
<evidence type="ECO:0000313" key="2">
    <source>
        <dbReference type="EMBL" id="GAA3558778.1"/>
    </source>
</evidence>
<evidence type="ECO:0000313" key="3">
    <source>
        <dbReference type="Proteomes" id="UP001500689"/>
    </source>
</evidence>
<evidence type="ECO:0000256" key="1">
    <source>
        <dbReference type="SAM" id="MobiDB-lite"/>
    </source>
</evidence>
<name>A0ABP6X0G6_9PSEU</name>
<comment type="caution">
    <text evidence="2">The sequence shown here is derived from an EMBL/GenBank/DDBJ whole genome shotgun (WGS) entry which is preliminary data.</text>
</comment>
<accession>A0ABP6X0G6</accession>
<dbReference type="EMBL" id="BAAAZN010000010">
    <property type="protein sequence ID" value="GAA3558778.1"/>
    <property type="molecule type" value="Genomic_DNA"/>
</dbReference>
<sequence>MIQVTTRHRQFLPDHPGAPEADADTYWSGELEWGEFNFDINPPNYTDGANLQHLGDGCLHVNGALATGKRSREPGKDAGTRDAPEDRSRPGWNDRHHRRQW</sequence>
<protein>
    <submittedName>
        <fullName evidence="2">Uncharacterized protein</fullName>
    </submittedName>
</protein>
<feature type="compositionally biased region" description="Basic and acidic residues" evidence="1">
    <location>
        <begin position="70"/>
        <end position="94"/>
    </location>
</feature>
<keyword evidence="3" id="KW-1185">Reference proteome</keyword>
<dbReference type="Proteomes" id="UP001500689">
    <property type="component" value="Unassembled WGS sequence"/>
</dbReference>
<feature type="region of interest" description="Disordered" evidence="1">
    <location>
        <begin position="1"/>
        <end position="23"/>
    </location>
</feature>